<comment type="catalytic activity">
    <reaction evidence="4 6">
        <text>L-aspartyl-tRNA(Asn) + L-glutamine + ATP + H2O = L-asparaginyl-tRNA(Asn) + L-glutamate + ADP + phosphate + 2 H(+)</text>
        <dbReference type="Rhea" id="RHEA:14513"/>
        <dbReference type="Rhea" id="RHEA-COMP:9674"/>
        <dbReference type="Rhea" id="RHEA-COMP:9677"/>
        <dbReference type="ChEBI" id="CHEBI:15377"/>
        <dbReference type="ChEBI" id="CHEBI:15378"/>
        <dbReference type="ChEBI" id="CHEBI:29985"/>
        <dbReference type="ChEBI" id="CHEBI:30616"/>
        <dbReference type="ChEBI" id="CHEBI:43474"/>
        <dbReference type="ChEBI" id="CHEBI:58359"/>
        <dbReference type="ChEBI" id="CHEBI:78515"/>
        <dbReference type="ChEBI" id="CHEBI:78516"/>
        <dbReference type="ChEBI" id="CHEBI:456216"/>
    </reaction>
</comment>
<gene>
    <name evidence="6" type="primary">gatC</name>
    <name evidence="7" type="ordered locus">Hprae_1591</name>
</gene>
<dbReference type="OrthoDB" id="9813938at2"/>
<reference evidence="7 8" key="2">
    <citation type="journal article" date="2011" name="Stand. Genomic Sci.">
        <title>Complete genome sequence of the extremely halophilic Halanaerobium praevalens type strain (GSL).</title>
        <authorList>
            <person name="Ivanova N."/>
            <person name="Sikorski J."/>
            <person name="Chertkov O."/>
            <person name="Nolan M."/>
            <person name="Lucas S."/>
            <person name="Hammon N."/>
            <person name="Deshpande S."/>
            <person name="Cheng J.F."/>
            <person name="Tapia R."/>
            <person name="Han C."/>
            <person name="Goodwin L."/>
            <person name="Pitluck S."/>
            <person name="Huntemann M."/>
            <person name="Liolios K."/>
            <person name="Pagani I."/>
            <person name="Mavromatis K."/>
            <person name="Ovchinikova G."/>
            <person name="Pati A."/>
            <person name="Chen A."/>
            <person name="Palaniappan K."/>
            <person name="Land M."/>
            <person name="Hauser L."/>
            <person name="Brambilla E.M."/>
            <person name="Kannan K.P."/>
            <person name="Rohde M."/>
            <person name="Tindall B.J."/>
            <person name="Goker M."/>
            <person name="Detter J.C."/>
            <person name="Woyke T."/>
            <person name="Bristow J."/>
            <person name="Eisen J.A."/>
            <person name="Markowitz V."/>
            <person name="Hugenholtz P."/>
            <person name="Kyrpides N.C."/>
            <person name="Klenk H.P."/>
            <person name="Lapidus A."/>
        </authorList>
    </citation>
    <scope>NUCLEOTIDE SEQUENCE [LARGE SCALE GENOMIC DNA]</scope>
    <source>
        <strain evidence="8">ATCC 33744 / DSM 2228 / GSL</strain>
    </source>
</reference>
<keyword evidence="6 7" id="KW-0436">Ligase</keyword>
<dbReference type="HOGENOM" id="CLU_105899_1_2_9"/>
<dbReference type="HAMAP" id="MF_00122">
    <property type="entry name" value="GatC"/>
    <property type="match status" value="1"/>
</dbReference>
<dbReference type="GO" id="GO:0070681">
    <property type="term" value="P:glutaminyl-tRNAGln biosynthesis via transamidation"/>
    <property type="evidence" value="ECO:0007669"/>
    <property type="project" value="TreeGrafter"/>
</dbReference>
<dbReference type="GO" id="GO:0006412">
    <property type="term" value="P:translation"/>
    <property type="evidence" value="ECO:0007669"/>
    <property type="project" value="UniProtKB-UniRule"/>
</dbReference>
<dbReference type="eggNOG" id="COG0721">
    <property type="taxonomic scope" value="Bacteria"/>
</dbReference>
<proteinExistence type="inferred from homology"/>
<keyword evidence="8" id="KW-1185">Reference proteome</keyword>
<evidence type="ECO:0000313" key="7">
    <source>
        <dbReference type="EMBL" id="ADO77718.1"/>
    </source>
</evidence>
<dbReference type="Proteomes" id="UP000006866">
    <property type="component" value="Chromosome"/>
</dbReference>
<evidence type="ECO:0000256" key="6">
    <source>
        <dbReference type="HAMAP-Rule" id="MF_00122"/>
    </source>
</evidence>
<dbReference type="Gene3D" id="1.10.20.60">
    <property type="entry name" value="Glu-tRNAGln amidotransferase C subunit, N-terminal domain"/>
    <property type="match status" value="1"/>
</dbReference>
<evidence type="ECO:0000256" key="2">
    <source>
        <dbReference type="ARBA" id="ARBA00011123"/>
    </source>
</evidence>
<evidence type="ECO:0000256" key="5">
    <source>
        <dbReference type="ARBA" id="ARBA00047913"/>
    </source>
</evidence>
<dbReference type="InterPro" id="IPR036113">
    <property type="entry name" value="Asp/Glu-ADT_sf_sub_c"/>
</dbReference>
<accession>E3DPF6</accession>
<comment type="catalytic activity">
    <reaction evidence="5 6">
        <text>L-glutamyl-tRNA(Gln) + L-glutamine + ATP + H2O = L-glutaminyl-tRNA(Gln) + L-glutamate + ADP + phosphate + H(+)</text>
        <dbReference type="Rhea" id="RHEA:17521"/>
        <dbReference type="Rhea" id="RHEA-COMP:9681"/>
        <dbReference type="Rhea" id="RHEA-COMP:9684"/>
        <dbReference type="ChEBI" id="CHEBI:15377"/>
        <dbReference type="ChEBI" id="CHEBI:15378"/>
        <dbReference type="ChEBI" id="CHEBI:29985"/>
        <dbReference type="ChEBI" id="CHEBI:30616"/>
        <dbReference type="ChEBI" id="CHEBI:43474"/>
        <dbReference type="ChEBI" id="CHEBI:58359"/>
        <dbReference type="ChEBI" id="CHEBI:78520"/>
        <dbReference type="ChEBI" id="CHEBI:78521"/>
        <dbReference type="ChEBI" id="CHEBI:456216"/>
    </reaction>
</comment>
<dbReference type="RefSeq" id="WP_014553738.1">
    <property type="nucleotide sequence ID" value="NC_017455.1"/>
</dbReference>
<dbReference type="PATRIC" id="fig|572479.3.peg.1611"/>
<dbReference type="SUPFAM" id="SSF141000">
    <property type="entry name" value="Glu-tRNAGln amidotransferase C subunit"/>
    <property type="match status" value="1"/>
</dbReference>
<dbReference type="AlphaFoldDB" id="E3DPF6"/>
<dbReference type="NCBIfam" id="TIGR00135">
    <property type="entry name" value="gatC"/>
    <property type="match status" value="1"/>
</dbReference>
<dbReference type="Pfam" id="PF02686">
    <property type="entry name" value="GatC"/>
    <property type="match status" value="1"/>
</dbReference>
<keyword evidence="6" id="KW-0547">Nucleotide-binding</keyword>
<dbReference type="PANTHER" id="PTHR15004:SF0">
    <property type="entry name" value="GLUTAMYL-TRNA(GLN) AMIDOTRANSFERASE SUBUNIT C, MITOCHONDRIAL"/>
    <property type="match status" value="1"/>
</dbReference>
<evidence type="ECO:0000256" key="4">
    <source>
        <dbReference type="ARBA" id="ARBA00047380"/>
    </source>
</evidence>
<name>E3DPF6_HALPG</name>
<keyword evidence="6" id="KW-0648">Protein biosynthesis</keyword>
<evidence type="ECO:0000313" key="8">
    <source>
        <dbReference type="Proteomes" id="UP000006866"/>
    </source>
</evidence>
<comment type="function">
    <text evidence="3 6">Allows the formation of correctly charged Asn-tRNA(Asn) or Gln-tRNA(Gln) through the transamidation of misacylated Asp-tRNA(Asn) or Glu-tRNA(Gln) in organisms which lack either or both of asparaginyl-tRNA or glutaminyl-tRNA synthetases. The reaction takes place in the presence of glutamine and ATP through an activated phospho-Asp-tRNA(Asn) or phospho-Glu-tRNA(Gln).</text>
</comment>
<organism evidence="7 8">
    <name type="scientific">Halanaerobium praevalens (strain ATCC 33744 / DSM 2228 / GSL)</name>
    <dbReference type="NCBI Taxonomy" id="572479"/>
    <lineage>
        <taxon>Bacteria</taxon>
        <taxon>Bacillati</taxon>
        <taxon>Bacillota</taxon>
        <taxon>Clostridia</taxon>
        <taxon>Halanaerobiales</taxon>
        <taxon>Halanaerobiaceae</taxon>
        <taxon>Halanaerobium</taxon>
    </lineage>
</organism>
<dbReference type="GO" id="GO:0050566">
    <property type="term" value="F:asparaginyl-tRNA synthase (glutamine-hydrolyzing) activity"/>
    <property type="evidence" value="ECO:0007669"/>
    <property type="project" value="RHEA"/>
</dbReference>
<dbReference type="PANTHER" id="PTHR15004">
    <property type="entry name" value="GLUTAMYL-TRNA(GLN) AMIDOTRANSFERASE SUBUNIT C, MITOCHONDRIAL"/>
    <property type="match status" value="1"/>
</dbReference>
<reference evidence="8" key="1">
    <citation type="submission" date="2010-10" db="EMBL/GenBank/DDBJ databases">
        <title>The complete genome of Halanaerobium praevalens DSM 2228.</title>
        <authorList>
            <consortium name="US DOE Joint Genome Institute (JGI-PGF)"/>
            <person name="Lucas S."/>
            <person name="Copeland A."/>
            <person name="Lapidus A."/>
            <person name="Glavina del Rio T."/>
            <person name="Dalin E."/>
            <person name="Tice H."/>
            <person name="Bruce D."/>
            <person name="Goodwin L."/>
            <person name="Pitluck S."/>
            <person name="Kyrpides N."/>
            <person name="Mavromatis K."/>
            <person name="Ivanova N."/>
            <person name="Ovchinnikova G."/>
            <person name="Chertkov O."/>
            <person name="Detter J.C."/>
            <person name="Han C."/>
            <person name="Larimer F."/>
            <person name="Land M."/>
            <person name="Hauser L."/>
            <person name="Markowitz V."/>
            <person name="Cheng J.-F."/>
            <person name="Hugenholtz P."/>
            <person name="Woyke T."/>
            <person name="Wu D."/>
            <person name="Tindall B."/>
            <person name="Pomrenke H.G."/>
            <person name="Brambilla E."/>
            <person name="Klenk H.-P."/>
            <person name="Eisen J.A."/>
        </authorList>
    </citation>
    <scope>NUCLEOTIDE SEQUENCE [LARGE SCALE GENOMIC DNA]</scope>
    <source>
        <strain evidence="8">ATCC 33744 / DSM 2228 / GSL</strain>
    </source>
</reference>
<dbReference type="KEGG" id="hpk:Hprae_1591"/>
<comment type="similarity">
    <text evidence="1 6">Belongs to the GatC family.</text>
</comment>
<dbReference type="EMBL" id="CP002175">
    <property type="protein sequence ID" value="ADO77718.1"/>
    <property type="molecule type" value="Genomic_DNA"/>
</dbReference>
<dbReference type="GO" id="GO:0005524">
    <property type="term" value="F:ATP binding"/>
    <property type="evidence" value="ECO:0007669"/>
    <property type="project" value="UniProtKB-KW"/>
</dbReference>
<dbReference type="STRING" id="572479.Hprae_1591"/>
<evidence type="ECO:0000256" key="1">
    <source>
        <dbReference type="ARBA" id="ARBA00010757"/>
    </source>
</evidence>
<protein>
    <recommendedName>
        <fullName evidence="6">Aspartyl/glutamyl-tRNA(Asn/Gln) amidotransferase subunit C</fullName>
        <shortName evidence="6">Asp/Glu-ADT subunit C</shortName>
        <ecNumber evidence="6">6.3.5.-</ecNumber>
    </recommendedName>
</protein>
<evidence type="ECO:0000256" key="3">
    <source>
        <dbReference type="ARBA" id="ARBA00024799"/>
    </source>
</evidence>
<dbReference type="GO" id="GO:0006450">
    <property type="term" value="P:regulation of translational fidelity"/>
    <property type="evidence" value="ECO:0007669"/>
    <property type="project" value="InterPro"/>
</dbReference>
<dbReference type="InterPro" id="IPR003837">
    <property type="entry name" value="GatC"/>
</dbReference>
<keyword evidence="6" id="KW-0067">ATP-binding</keyword>
<sequence length="95" mass="10775">MINQKEVEHAAKLAKLNLDQDKIEKYTKQIGAVLDYVDKLSELDTKDVIPTAYTVPMKNVLREDKVEESLSIEKSIANAPDKKEGQFRAPKIMSE</sequence>
<dbReference type="GO" id="GO:0050567">
    <property type="term" value="F:glutaminyl-tRNA synthase (glutamine-hydrolyzing) activity"/>
    <property type="evidence" value="ECO:0007669"/>
    <property type="project" value="UniProtKB-UniRule"/>
</dbReference>
<comment type="subunit">
    <text evidence="2 6">Heterotrimer of A, B and C subunits.</text>
</comment>
<dbReference type="EC" id="6.3.5.-" evidence="6"/>